<feature type="transmembrane region" description="Helical" evidence="10">
    <location>
        <begin position="176"/>
        <end position="198"/>
    </location>
</feature>
<feature type="transmembrane region" description="Helical" evidence="10">
    <location>
        <begin position="75"/>
        <end position="94"/>
    </location>
</feature>
<organism evidence="12">
    <name type="scientific">freshwater metagenome</name>
    <dbReference type="NCBI Taxonomy" id="449393"/>
    <lineage>
        <taxon>unclassified sequences</taxon>
        <taxon>metagenomes</taxon>
        <taxon>ecological metagenomes</taxon>
    </lineage>
</organism>
<dbReference type="InterPro" id="IPR038354">
    <property type="entry name" value="VKOR_sf"/>
</dbReference>
<name>A0A6J7KEK2_9ZZZZ</name>
<dbReference type="AlphaFoldDB" id="A0A6J7KEK2"/>
<dbReference type="Pfam" id="PF07884">
    <property type="entry name" value="VKOR"/>
    <property type="match status" value="1"/>
</dbReference>
<evidence type="ECO:0000259" key="11">
    <source>
        <dbReference type="SMART" id="SM00756"/>
    </source>
</evidence>
<accession>A0A6J7KEK2</accession>
<evidence type="ECO:0000256" key="4">
    <source>
        <dbReference type="ARBA" id="ARBA00022719"/>
    </source>
</evidence>
<evidence type="ECO:0000256" key="5">
    <source>
        <dbReference type="ARBA" id="ARBA00022989"/>
    </source>
</evidence>
<feature type="transmembrane region" description="Helical" evidence="10">
    <location>
        <begin position="100"/>
        <end position="121"/>
    </location>
</feature>
<comment type="subcellular location">
    <subcellularLocation>
        <location evidence="1">Membrane</location>
        <topology evidence="1">Multi-pass membrane protein</topology>
    </subcellularLocation>
</comment>
<dbReference type="InterPro" id="IPR041714">
    <property type="entry name" value="VKOR_Actinobacteria"/>
</dbReference>
<evidence type="ECO:0000256" key="7">
    <source>
        <dbReference type="ARBA" id="ARBA00023136"/>
    </source>
</evidence>
<comment type="similarity">
    <text evidence="2">Belongs to the VKOR family.</text>
</comment>
<feature type="domain" description="Vitamin K epoxide reductase" evidence="11">
    <location>
        <begin position="11"/>
        <end position="152"/>
    </location>
</feature>
<reference evidence="12" key="1">
    <citation type="submission" date="2020-05" db="EMBL/GenBank/DDBJ databases">
        <authorList>
            <person name="Chiriac C."/>
            <person name="Salcher M."/>
            <person name="Ghai R."/>
            <person name="Kavagutti S V."/>
        </authorList>
    </citation>
    <scope>NUCLEOTIDE SEQUENCE</scope>
</reference>
<proteinExistence type="inferred from homology"/>
<dbReference type="SMART" id="SM00756">
    <property type="entry name" value="VKc"/>
    <property type="match status" value="1"/>
</dbReference>
<dbReference type="EMBL" id="CAFBNO010000015">
    <property type="protein sequence ID" value="CAB4952404.1"/>
    <property type="molecule type" value="Genomic_DNA"/>
</dbReference>
<dbReference type="Gene3D" id="1.20.1440.130">
    <property type="entry name" value="VKOR domain"/>
    <property type="match status" value="1"/>
</dbReference>
<dbReference type="GO" id="GO:0016020">
    <property type="term" value="C:membrane"/>
    <property type="evidence" value="ECO:0007669"/>
    <property type="project" value="UniProtKB-SubCell"/>
</dbReference>
<sequence length="203" mass="22453">MSTDELVTSPGKRFAFTLIWTGILGWFAAFGLTLEKIHLAANPNAALSCDINVWISCAKVMVTPQASVLGFPNSIIGLGAFIFPIAVGFAILAGAQFKAWFWRCFTIGVSIGFMFVVWLFIQTNYVIHALCPYCMVAWAAMIPLFWRVITWAGAEGVFDVPVKSVKWFVNASESSWFYAAMTELLALVLIAISFWPLITTAFK</sequence>
<dbReference type="GO" id="GO:0016491">
    <property type="term" value="F:oxidoreductase activity"/>
    <property type="evidence" value="ECO:0007669"/>
    <property type="project" value="UniProtKB-KW"/>
</dbReference>
<keyword evidence="5 10" id="KW-1133">Transmembrane helix</keyword>
<dbReference type="InterPro" id="IPR012932">
    <property type="entry name" value="VKOR"/>
</dbReference>
<dbReference type="CDD" id="cd12922">
    <property type="entry name" value="VKOR_5"/>
    <property type="match status" value="1"/>
</dbReference>
<protein>
    <submittedName>
        <fullName evidence="12">Unannotated protein</fullName>
    </submittedName>
</protein>
<keyword evidence="6" id="KW-0560">Oxidoreductase</keyword>
<evidence type="ECO:0000256" key="9">
    <source>
        <dbReference type="ARBA" id="ARBA00023284"/>
    </source>
</evidence>
<keyword evidence="3 10" id="KW-0812">Transmembrane</keyword>
<evidence type="ECO:0000256" key="10">
    <source>
        <dbReference type="SAM" id="Phobius"/>
    </source>
</evidence>
<keyword evidence="7 10" id="KW-0472">Membrane</keyword>
<evidence type="ECO:0000256" key="1">
    <source>
        <dbReference type="ARBA" id="ARBA00004141"/>
    </source>
</evidence>
<gene>
    <name evidence="12" type="ORF">UFOPK3837_00524</name>
</gene>
<feature type="transmembrane region" description="Helical" evidence="10">
    <location>
        <begin position="14"/>
        <end position="34"/>
    </location>
</feature>
<evidence type="ECO:0000256" key="8">
    <source>
        <dbReference type="ARBA" id="ARBA00023157"/>
    </source>
</evidence>
<evidence type="ECO:0000256" key="2">
    <source>
        <dbReference type="ARBA" id="ARBA00006214"/>
    </source>
</evidence>
<evidence type="ECO:0000313" key="12">
    <source>
        <dbReference type="EMBL" id="CAB4952404.1"/>
    </source>
</evidence>
<feature type="transmembrane region" description="Helical" evidence="10">
    <location>
        <begin position="133"/>
        <end position="154"/>
    </location>
</feature>
<dbReference type="GO" id="GO:0048038">
    <property type="term" value="F:quinone binding"/>
    <property type="evidence" value="ECO:0007669"/>
    <property type="project" value="UniProtKB-KW"/>
</dbReference>
<evidence type="ECO:0000256" key="6">
    <source>
        <dbReference type="ARBA" id="ARBA00023002"/>
    </source>
</evidence>
<keyword evidence="4" id="KW-0874">Quinone</keyword>
<keyword evidence="8" id="KW-1015">Disulfide bond</keyword>
<keyword evidence="9" id="KW-0676">Redox-active center</keyword>
<evidence type="ECO:0000256" key="3">
    <source>
        <dbReference type="ARBA" id="ARBA00022692"/>
    </source>
</evidence>